<dbReference type="InterPro" id="IPR029056">
    <property type="entry name" value="Ribokinase-like"/>
</dbReference>
<dbReference type="Pfam" id="PF04587">
    <property type="entry name" value="ADP_PFK_GK"/>
    <property type="match status" value="1"/>
</dbReference>
<evidence type="ECO:0000313" key="6">
    <source>
        <dbReference type="Ensembl" id="ENSPMAP00000009069.1"/>
    </source>
</evidence>
<dbReference type="InterPro" id="IPR007666">
    <property type="entry name" value="ADP_PFK/GK"/>
</dbReference>
<keyword evidence="2" id="KW-0479">Metal-binding</keyword>
<evidence type="ECO:0000256" key="1">
    <source>
        <dbReference type="ARBA" id="ARBA00022679"/>
    </source>
</evidence>
<dbReference type="GO" id="GO:0006006">
    <property type="term" value="P:glucose metabolic process"/>
    <property type="evidence" value="ECO:0007669"/>
    <property type="project" value="TreeGrafter"/>
</dbReference>
<accession>S4RV29</accession>
<dbReference type="PANTHER" id="PTHR21208:SF0">
    <property type="entry name" value="ADP-DEPENDENT GLUCOKINASE"/>
    <property type="match status" value="1"/>
</dbReference>
<dbReference type="STRING" id="7757.ENSPMAP00000009069"/>
<dbReference type="GO" id="GO:0005783">
    <property type="term" value="C:endoplasmic reticulum"/>
    <property type="evidence" value="ECO:0007669"/>
    <property type="project" value="TreeGrafter"/>
</dbReference>
<keyword evidence="3" id="KW-0418">Kinase</keyword>
<dbReference type="GeneTree" id="ENSGT00390000017953"/>
<evidence type="ECO:0000256" key="4">
    <source>
        <dbReference type="ARBA" id="ARBA00022842"/>
    </source>
</evidence>
<dbReference type="SUPFAM" id="SSF53613">
    <property type="entry name" value="Ribokinase-like"/>
    <property type="match status" value="1"/>
</dbReference>
<keyword evidence="5" id="KW-0324">Glycolysis</keyword>
<proteinExistence type="predicted"/>
<dbReference type="GO" id="GO:0006096">
    <property type="term" value="P:glycolytic process"/>
    <property type="evidence" value="ECO:0007669"/>
    <property type="project" value="UniProtKB-KW"/>
</dbReference>
<dbReference type="GO" id="GO:0046872">
    <property type="term" value="F:metal ion binding"/>
    <property type="evidence" value="ECO:0007669"/>
    <property type="project" value="UniProtKB-KW"/>
</dbReference>
<dbReference type="PANTHER" id="PTHR21208">
    <property type="entry name" value="ADP-DEPENDENT GLUCOKINASE"/>
    <property type="match status" value="1"/>
</dbReference>
<keyword evidence="4" id="KW-0460">Magnesium</keyword>
<dbReference type="AlphaFoldDB" id="S4RV29"/>
<name>S4RV29_PETMA</name>
<reference evidence="6" key="1">
    <citation type="submission" date="2025-08" db="UniProtKB">
        <authorList>
            <consortium name="Ensembl"/>
        </authorList>
    </citation>
    <scope>IDENTIFICATION</scope>
</reference>
<evidence type="ECO:0000256" key="3">
    <source>
        <dbReference type="ARBA" id="ARBA00022777"/>
    </source>
</evidence>
<organism evidence="6">
    <name type="scientific">Petromyzon marinus</name>
    <name type="common">Sea lamprey</name>
    <dbReference type="NCBI Taxonomy" id="7757"/>
    <lineage>
        <taxon>Eukaryota</taxon>
        <taxon>Metazoa</taxon>
        <taxon>Chordata</taxon>
        <taxon>Craniata</taxon>
        <taxon>Vertebrata</taxon>
        <taxon>Cyclostomata</taxon>
        <taxon>Hyperoartia</taxon>
        <taxon>Petromyzontiformes</taxon>
        <taxon>Petromyzontidae</taxon>
        <taxon>Petromyzon</taxon>
    </lineage>
</organism>
<dbReference type="HOGENOM" id="CLU_1772402_0_0_1"/>
<keyword evidence="1" id="KW-0808">Transferase</keyword>
<evidence type="ECO:0000256" key="2">
    <source>
        <dbReference type="ARBA" id="ARBA00022723"/>
    </source>
</evidence>
<evidence type="ECO:0000256" key="5">
    <source>
        <dbReference type="ARBA" id="ARBA00023152"/>
    </source>
</evidence>
<dbReference type="GO" id="GO:0043843">
    <property type="term" value="F:ADP-specific glucokinase activity"/>
    <property type="evidence" value="ECO:0007669"/>
    <property type="project" value="TreeGrafter"/>
</dbReference>
<dbReference type="Ensembl" id="ENSPMAT00000009108.1">
    <property type="protein sequence ID" value="ENSPMAP00000009069.1"/>
    <property type="gene ID" value="ENSPMAG00000008239.1"/>
</dbReference>
<dbReference type="PROSITE" id="PS51255">
    <property type="entry name" value="ADPK"/>
    <property type="match status" value="1"/>
</dbReference>
<sequence>LVLWSGLAAIKKTLVYPPLAAGCCKLVDSPVSGKLFRSLNSSIGTLTTPLGKSSPARTPCAPDVLLWRCASSVNVCVDVVLSGVALMETLGLSPARGRDHDVLASPSDLRDAFTHFMGRGAAAERFFSDGKAFEQIAQAASAYPAAQ</sequence>
<reference evidence="6" key="2">
    <citation type="submission" date="2025-09" db="UniProtKB">
        <authorList>
            <consortium name="Ensembl"/>
        </authorList>
    </citation>
    <scope>IDENTIFICATION</scope>
</reference>
<protein>
    <submittedName>
        <fullName evidence="6">Uncharacterized protein</fullName>
    </submittedName>
</protein>